<dbReference type="eggNOG" id="COG1225">
    <property type="taxonomic scope" value="Bacteria"/>
</dbReference>
<dbReference type="InterPro" id="IPR013740">
    <property type="entry name" value="Redoxin"/>
</dbReference>
<name>A9BDT1_PROM4</name>
<dbReference type="SUPFAM" id="SSF52833">
    <property type="entry name" value="Thioredoxin-like"/>
    <property type="match status" value="1"/>
</dbReference>
<evidence type="ECO:0000259" key="1">
    <source>
        <dbReference type="PROSITE" id="PS51352"/>
    </source>
</evidence>
<accession>A9BDT1</accession>
<dbReference type="RefSeq" id="WP_012194866.1">
    <property type="nucleotide sequence ID" value="NC_009976.1"/>
</dbReference>
<organism evidence="2 3">
    <name type="scientific">Prochlorococcus marinus (strain MIT 9211)</name>
    <dbReference type="NCBI Taxonomy" id="93059"/>
    <lineage>
        <taxon>Bacteria</taxon>
        <taxon>Bacillati</taxon>
        <taxon>Cyanobacteriota</taxon>
        <taxon>Cyanophyceae</taxon>
        <taxon>Synechococcales</taxon>
        <taxon>Prochlorococcaceae</taxon>
        <taxon>Prochlorococcus</taxon>
    </lineage>
</organism>
<feature type="domain" description="Thioredoxin" evidence="1">
    <location>
        <begin position="9"/>
        <end position="172"/>
    </location>
</feature>
<dbReference type="STRING" id="93059.P9211_03101"/>
<dbReference type="InterPro" id="IPR013766">
    <property type="entry name" value="Thioredoxin_domain"/>
</dbReference>
<dbReference type="CDD" id="cd02969">
    <property type="entry name" value="PRX_like1"/>
    <property type="match status" value="1"/>
</dbReference>
<dbReference type="PROSITE" id="PS51352">
    <property type="entry name" value="THIOREDOXIN_2"/>
    <property type="match status" value="1"/>
</dbReference>
<keyword evidence="3" id="KW-1185">Reference proteome</keyword>
<evidence type="ECO:0000313" key="2">
    <source>
        <dbReference type="EMBL" id="ABX08241.1"/>
    </source>
</evidence>
<protein>
    <recommendedName>
        <fullName evidence="1">Thioredoxin domain-containing protein</fullName>
    </recommendedName>
</protein>
<evidence type="ECO:0000313" key="3">
    <source>
        <dbReference type="Proteomes" id="UP000000788"/>
    </source>
</evidence>
<dbReference type="Proteomes" id="UP000000788">
    <property type="component" value="Chromosome"/>
</dbReference>
<sequence>MVRTTSTMLPLGTALPFFDLPVVQGTSFRHPITQKKFDRISSKLFKTKPLLIMILCAHCPFVKHVESQLTKLDQDYLDEVDFLAIASNSLITHPQDGPENLLAQSIGHGWRFPYLLDSDQHFAKSLHASCTPEFFLFSPNQQGRQSLNYRGQLDGSRPGNEVPLTGIDLRMAIKAVLKKEKVFLNQKPSIGCNIKWHPGNEPSWFG</sequence>
<proteinExistence type="predicted"/>
<dbReference type="PANTHER" id="PTHR43640">
    <property type="entry name" value="OS07G0260300 PROTEIN"/>
    <property type="match status" value="1"/>
</dbReference>
<dbReference type="KEGG" id="pmj:P9211_03101"/>
<dbReference type="OrthoDB" id="9809746at2"/>
<dbReference type="GO" id="GO:0016491">
    <property type="term" value="F:oxidoreductase activity"/>
    <property type="evidence" value="ECO:0007669"/>
    <property type="project" value="InterPro"/>
</dbReference>
<gene>
    <name evidence="2" type="ordered locus">P9211_03101</name>
</gene>
<dbReference type="AlphaFoldDB" id="A9BDT1"/>
<dbReference type="Gene3D" id="3.40.30.10">
    <property type="entry name" value="Glutaredoxin"/>
    <property type="match status" value="1"/>
</dbReference>
<dbReference type="HOGENOM" id="CLU_076204_1_0_3"/>
<dbReference type="EMBL" id="CP000878">
    <property type="protein sequence ID" value="ABX08241.1"/>
    <property type="molecule type" value="Genomic_DNA"/>
</dbReference>
<dbReference type="InterPro" id="IPR036249">
    <property type="entry name" value="Thioredoxin-like_sf"/>
</dbReference>
<dbReference type="PANTHER" id="PTHR43640:SF1">
    <property type="entry name" value="THIOREDOXIN-DEPENDENT PEROXIREDOXIN"/>
    <property type="match status" value="1"/>
</dbReference>
<reference evidence="2 3" key="1">
    <citation type="journal article" date="2007" name="PLoS Genet.">
        <title>Patterns and implications of gene gain and loss in the evolution of Prochlorococcus.</title>
        <authorList>
            <person name="Kettler G.C."/>
            <person name="Martiny A.C."/>
            <person name="Huang K."/>
            <person name="Zucker J."/>
            <person name="Coleman M.L."/>
            <person name="Rodrigue S."/>
            <person name="Chen F."/>
            <person name="Lapidus A."/>
            <person name="Ferriera S."/>
            <person name="Johnson J."/>
            <person name="Steglich C."/>
            <person name="Church G.M."/>
            <person name="Richardson P."/>
            <person name="Chisholm S.W."/>
        </authorList>
    </citation>
    <scope>NUCLEOTIDE SEQUENCE [LARGE SCALE GENOMIC DNA]</scope>
    <source>
        <strain evidence="3">MIT 9211</strain>
    </source>
</reference>
<dbReference type="InterPro" id="IPR047262">
    <property type="entry name" value="PRX-like1"/>
</dbReference>
<dbReference type="Pfam" id="PF08534">
    <property type="entry name" value="Redoxin"/>
    <property type="match status" value="1"/>
</dbReference>